<dbReference type="OMA" id="HWHKRIK"/>
<evidence type="ECO:0000256" key="2">
    <source>
        <dbReference type="ARBA" id="ARBA00022980"/>
    </source>
</evidence>
<keyword evidence="7" id="KW-1185">Reference proteome</keyword>
<dbReference type="RefSeq" id="XP_018021140.1">
    <property type="nucleotide sequence ID" value="XM_018165651.1"/>
</dbReference>
<evidence type="ECO:0000256" key="1">
    <source>
        <dbReference type="ARBA" id="ARBA00005640"/>
    </source>
</evidence>
<comment type="similarity">
    <text evidence="1">Belongs to the eukaryotic ribosomal protein eL13 family.</text>
</comment>
<dbReference type="GO" id="GO:0006412">
    <property type="term" value="P:translation"/>
    <property type="evidence" value="ECO:0007669"/>
    <property type="project" value="InterPro"/>
</dbReference>
<keyword evidence="3" id="KW-0687">Ribonucleoprotein</keyword>
<reference evidence="6" key="2">
    <citation type="journal article" date="2018" name="Environ. Sci. Technol.">
        <title>The Toxicogenome of Hyalella azteca: A Model for Sediment Ecotoxicology and Evolutionary Toxicology.</title>
        <authorList>
            <person name="Poynton H.C."/>
            <person name="Hasenbein S."/>
            <person name="Benoit J.B."/>
            <person name="Sepulveda M.S."/>
            <person name="Poelchau M.F."/>
            <person name="Hughes D.S.T."/>
            <person name="Murali S.C."/>
            <person name="Chen S."/>
            <person name="Glastad K.M."/>
            <person name="Goodisman M.A.D."/>
            <person name="Werren J.H."/>
            <person name="Vineis J.H."/>
            <person name="Bowen J.L."/>
            <person name="Friedrich M."/>
            <person name="Jones J."/>
            <person name="Robertson H.M."/>
            <person name="Feyereisen R."/>
            <person name="Mechler-Hickson A."/>
            <person name="Mathers N."/>
            <person name="Lee C.E."/>
            <person name="Colbourne J.K."/>
            <person name="Biales A."/>
            <person name="Johnston J.S."/>
            <person name="Wellborn G.A."/>
            <person name="Rosendale A.J."/>
            <person name="Cridge A.G."/>
            <person name="Munoz-Torres M.C."/>
            <person name="Bain P.A."/>
            <person name="Manny A.R."/>
            <person name="Major K.M."/>
            <person name="Lambert F.N."/>
            <person name="Vulpe C.D."/>
            <person name="Tuck P."/>
            <person name="Blalock B.J."/>
            <person name="Lin Y.Y."/>
            <person name="Smith M.E."/>
            <person name="Ochoa-Acuna H."/>
            <person name="Chen M.M."/>
            <person name="Childers C.P."/>
            <person name="Qu J."/>
            <person name="Dugan S."/>
            <person name="Lee S.L."/>
            <person name="Chao H."/>
            <person name="Dinh H."/>
            <person name="Han Y."/>
            <person name="Doddapaneni H."/>
            <person name="Worley K.C."/>
            <person name="Muzny D.M."/>
            <person name="Gibbs R.A."/>
            <person name="Richards S."/>
        </authorList>
    </citation>
    <scope>NUCLEOTIDE SEQUENCE</scope>
    <source>
        <strain evidence="6">HAZT.00-mixed</strain>
        <tissue evidence="6">Whole organism</tissue>
    </source>
</reference>
<evidence type="ECO:0000313" key="8">
    <source>
        <dbReference type="RefSeq" id="XP_018021140.1"/>
    </source>
</evidence>
<keyword evidence="2 8" id="KW-0689">Ribosomal protein</keyword>
<proteinExistence type="inferred from homology"/>
<dbReference type="Pfam" id="PF01294">
    <property type="entry name" value="Ribosomal_L13e"/>
    <property type="match status" value="1"/>
</dbReference>
<dbReference type="PANTHER" id="PTHR11722">
    <property type="entry name" value="60S RIBOSOMAL PROTEIN L13"/>
    <property type="match status" value="1"/>
</dbReference>
<dbReference type="Proteomes" id="UP000694843">
    <property type="component" value="Unplaced"/>
</dbReference>
<evidence type="ECO:0000256" key="5">
    <source>
        <dbReference type="ARBA" id="ARBA00035321"/>
    </source>
</evidence>
<organism evidence="6">
    <name type="scientific">Hyalella azteca</name>
    <name type="common">Amphipod</name>
    <dbReference type="NCBI Taxonomy" id="294128"/>
    <lineage>
        <taxon>Eukaryota</taxon>
        <taxon>Metazoa</taxon>
        <taxon>Ecdysozoa</taxon>
        <taxon>Arthropoda</taxon>
        <taxon>Crustacea</taxon>
        <taxon>Multicrustacea</taxon>
        <taxon>Malacostraca</taxon>
        <taxon>Eumalacostraca</taxon>
        <taxon>Peracarida</taxon>
        <taxon>Amphipoda</taxon>
        <taxon>Senticaudata</taxon>
        <taxon>Talitrida</taxon>
        <taxon>Talitroidea</taxon>
        <taxon>Hyalellidae</taxon>
        <taxon>Hyalella</taxon>
    </lineage>
</organism>
<reference evidence="8" key="4">
    <citation type="submission" date="2025-04" db="UniProtKB">
        <authorList>
            <consortium name="RefSeq"/>
        </authorList>
    </citation>
    <scope>IDENTIFICATION</scope>
    <source>
        <tissue evidence="8">Whole organism</tissue>
    </source>
</reference>
<dbReference type="KEGG" id="hazt:108677432"/>
<dbReference type="GeneID" id="108677432"/>
<dbReference type="Proteomes" id="UP000711488">
    <property type="component" value="Unassembled WGS sequence"/>
</dbReference>
<dbReference type="AlphaFoldDB" id="A0A6A0HC96"/>
<dbReference type="EMBL" id="JQDR03002927">
    <property type="protein sequence ID" value="KAA0202841.1"/>
    <property type="molecule type" value="Genomic_DNA"/>
</dbReference>
<evidence type="ECO:0000313" key="6">
    <source>
        <dbReference type="EMBL" id="KAA0202841.1"/>
    </source>
</evidence>
<reference evidence="6" key="3">
    <citation type="submission" date="2019-06" db="EMBL/GenBank/DDBJ databases">
        <authorList>
            <person name="Poynton C."/>
            <person name="Hasenbein S."/>
            <person name="Benoit J.B."/>
            <person name="Sepulveda M.S."/>
            <person name="Poelchau M.F."/>
            <person name="Murali S.C."/>
            <person name="Chen S."/>
            <person name="Glastad K.M."/>
            <person name="Werren J.H."/>
            <person name="Vineis J.H."/>
            <person name="Bowen J.L."/>
            <person name="Friedrich M."/>
            <person name="Jones J."/>
            <person name="Robertson H.M."/>
            <person name="Feyereisen R."/>
            <person name="Mechler-Hickson A."/>
            <person name="Mathers N."/>
            <person name="Lee C.E."/>
            <person name="Colbourne J.K."/>
            <person name="Biales A."/>
            <person name="Johnston J.S."/>
            <person name="Wellborn G.A."/>
            <person name="Rosendale A.J."/>
            <person name="Cridge A.G."/>
            <person name="Munoz-Torres M.C."/>
            <person name="Bain P.A."/>
            <person name="Manny A.R."/>
            <person name="Major K.M."/>
            <person name="Lambert F.N."/>
            <person name="Vulpe C.D."/>
            <person name="Tuck P."/>
            <person name="Blalock B.J."/>
            <person name="Lin Y.-Y."/>
            <person name="Smith M.E."/>
            <person name="Ochoa-Acuna H."/>
            <person name="Chen M.-J.M."/>
            <person name="Childers C.P."/>
            <person name="Qu J."/>
            <person name="Dugan S."/>
            <person name="Lee S.L."/>
            <person name="Chao H."/>
            <person name="Dinh H."/>
            <person name="Han Y."/>
            <person name="Doddapaneni H."/>
            <person name="Worley K.C."/>
            <person name="Muzny D.M."/>
            <person name="Gibbs R.A."/>
            <person name="Richards S."/>
        </authorList>
    </citation>
    <scope>NUCLEOTIDE SEQUENCE</scope>
    <source>
        <strain evidence="6">HAZT.00-mixed</strain>
        <tissue evidence="6">Whole organism</tissue>
    </source>
</reference>
<dbReference type="CTD" id="6137"/>
<name>A0A6A0HC96_HYAAZ</name>
<dbReference type="GO" id="GO:0003723">
    <property type="term" value="F:RNA binding"/>
    <property type="evidence" value="ECO:0007669"/>
    <property type="project" value="TreeGrafter"/>
</dbReference>
<dbReference type="OrthoDB" id="10264538at2759"/>
<dbReference type="HAMAP" id="MF_00499">
    <property type="entry name" value="Ribosomal_eL13"/>
    <property type="match status" value="1"/>
</dbReference>
<dbReference type="InterPro" id="IPR001380">
    <property type="entry name" value="Ribosomal_eL13"/>
</dbReference>
<sequence>MPAHRNGMIPNAHLRKDWQKMIKTWFKQPFRAQRRHANRVAKAHRIAPRPLGRLRPVVRCPTKKHNRITRLGRGFTLHELRMAKISRTEAKSIGIAVDHRRRSKSHEAMQANIRRLRVYKSKLILFPKNPKKVKKGEASAEECKMATQLAGKRIMPLQKLKFTLDPPQVIDPKIRKADIYSILVDARSTANKWGMRAKKAREAAEEANVIGKK</sequence>
<dbReference type="GO" id="GO:0003735">
    <property type="term" value="F:structural constituent of ribosome"/>
    <property type="evidence" value="ECO:0007669"/>
    <property type="project" value="InterPro"/>
</dbReference>
<evidence type="ECO:0000256" key="3">
    <source>
        <dbReference type="ARBA" id="ARBA00023274"/>
    </source>
</evidence>
<protein>
    <recommendedName>
        <fullName evidence="4">Large ribosomal subunit protein eL13</fullName>
    </recommendedName>
    <alternativeName>
        <fullName evidence="5">60S ribosomal protein L13</fullName>
    </alternativeName>
</protein>
<evidence type="ECO:0000256" key="4">
    <source>
        <dbReference type="ARBA" id="ARBA00035216"/>
    </source>
</evidence>
<dbReference type="PANTHER" id="PTHR11722:SF0">
    <property type="entry name" value="LARGE RIBOSOMAL SUBUNIT PROTEIN EL13"/>
    <property type="match status" value="1"/>
</dbReference>
<gene>
    <name evidence="8" type="primary">LOC108677432</name>
    <name evidence="6" type="ORF">HAZT_HAZT007967</name>
</gene>
<dbReference type="GO" id="GO:0022625">
    <property type="term" value="C:cytosolic large ribosomal subunit"/>
    <property type="evidence" value="ECO:0007669"/>
    <property type="project" value="TreeGrafter"/>
</dbReference>
<reference evidence="6" key="1">
    <citation type="submission" date="2014-08" db="EMBL/GenBank/DDBJ databases">
        <authorList>
            <person name="Murali S."/>
            <person name="Richards S."/>
            <person name="Bandaranaike D."/>
            <person name="Bellair M."/>
            <person name="Blankenburg K."/>
            <person name="Chao H."/>
            <person name="Dinh H."/>
            <person name="Doddapaneni H."/>
            <person name="Dugan-Rocha S."/>
            <person name="Elkadiri S."/>
            <person name="Gnanaolivu R."/>
            <person name="Hughes D."/>
            <person name="Lee S."/>
            <person name="Li M."/>
            <person name="Ming W."/>
            <person name="Munidasa M."/>
            <person name="Muniz J."/>
            <person name="Nguyen L."/>
            <person name="Osuji N."/>
            <person name="Pu L.-L."/>
            <person name="Puazo M."/>
            <person name="Skinner E."/>
            <person name="Qu C."/>
            <person name="Quiroz J."/>
            <person name="Raj R."/>
            <person name="Weissenberger G."/>
            <person name="Xin Y."/>
            <person name="Zou X."/>
            <person name="Han Y."/>
            <person name="Worley K."/>
            <person name="Muzny D."/>
            <person name="Gibbs R."/>
        </authorList>
    </citation>
    <scope>NUCLEOTIDE SEQUENCE</scope>
    <source>
        <strain evidence="6">HAZT.00-mixed</strain>
        <tissue evidence="6">Whole organism</tissue>
    </source>
</reference>
<accession>A0A6A0HC96</accession>
<evidence type="ECO:0000313" key="7">
    <source>
        <dbReference type="Proteomes" id="UP000694843"/>
    </source>
</evidence>